<dbReference type="KEGG" id="vg:18563725"/>
<evidence type="ECO:0000256" key="4">
    <source>
        <dbReference type="ARBA" id="ARBA00022769"/>
    </source>
</evidence>
<keyword evidence="4" id="KW-0228">DNA excision</keyword>
<dbReference type="GO" id="GO:0006289">
    <property type="term" value="P:nucleotide-excision repair"/>
    <property type="evidence" value="ECO:0007669"/>
    <property type="project" value="InterPro"/>
</dbReference>
<keyword evidence="3" id="KW-0227">DNA damage</keyword>
<dbReference type="Gene3D" id="3.20.20.150">
    <property type="entry name" value="Divalent-metal-dependent TIM barrel enzymes"/>
    <property type="match status" value="1"/>
</dbReference>
<dbReference type="EMBL" id="JN638751">
    <property type="protein sequence ID" value="AEO93769.1"/>
    <property type="molecule type" value="Genomic_DNA"/>
</dbReference>
<reference evidence="7 8" key="1">
    <citation type="submission" date="2011-09" db="EMBL/GenBank/DDBJ databases">
        <authorList>
            <person name="Pope W.H."/>
            <person name="Pedulla M.L."/>
            <person name="Ford M.E."/>
            <person name="Peebles C.L."/>
            <person name="Hatfull G.H."/>
            <person name="Hendrix R.W."/>
        </authorList>
    </citation>
    <scope>NUCLEOTIDE SEQUENCE [LARGE SCALE GENOMIC DNA]</scope>
    <source>
        <strain evidence="7">G</strain>
    </source>
</reference>
<gene>
    <name evidence="7" type="primary">511</name>
    <name evidence="7" type="ORF">G_511</name>
</gene>
<dbReference type="Proteomes" id="UP000009273">
    <property type="component" value="Segment"/>
</dbReference>
<keyword evidence="5" id="KW-0378">Hydrolase</keyword>
<evidence type="ECO:0000313" key="8">
    <source>
        <dbReference type="Proteomes" id="UP000009273"/>
    </source>
</evidence>
<dbReference type="PANTHER" id="PTHR31290">
    <property type="entry name" value="UV-DAMAGE ENDONUCLEASE"/>
    <property type="match status" value="1"/>
</dbReference>
<organism evidence="7 8">
    <name type="scientific">Bacillus phage G</name>
    <dbReference type="NCBI Taxonomy" id="2884420"/>
    <lineage>
        <taxon>Viruses</taxon>
        <taxon>Duplodnaviria</taxon>
        <taxon>Heunggongvirae</taxon>
        <taxon>Uroviricota</taxon>
        <taxon>Caudoviricetes</taxon>
        <taxon>Donellivirus</taxon>
        <taxon>Donellivirus gee</taxon>
    </lineage>
</organism>
<accession>G3MAQ2</accession>
<dbReference type="GO" id="GO:0016787">
    <property type="term" value="F:hydrolase activity"/>
    <property type="evidence" value="ECO:0007669"/>
    <property type="project" value="UniProtKB-KW"/>
</dbReference>
<dbReference type="OrthoDB" id="7326at10239"/>
<proteinExistence type="predicted"/>
<name>G3MAQ2_9CAUD</name>
<evidence type="ECO:0000256" key="5">
    <source>
        <dbReference type="ARBA" id="ARBA00022801"/>
    </source>
</evidence>
<dbReference type="PANTHER" id="PTHR31290:SF5">
    <property type="entry name" value="UV-DAMAGE ENDONUCLEASE"/>
    <property type="match status" value="1"/>
</dbReference>
<dbReference type="GO" id="GO:0004519">
    <property type="term" value="F:endonuclease activity"/>
    <property type="evidence" value="ECO:0007669"/>
    <property type="project" value="UniProtKB-KW"/>
</dbReference>
<dbReference type="SUPFAM" id="SSF51658">
    <property type="entry name" value="Xylose isomerase-like"/>
    <property type="match status" value="1"/>
</dbReference>
<dbReference type="Pfam" id="PF03851">
    <property type="entry name" value="UvdE"/>
    <property type="match status" value="1"/>
</dbReference>
<dbReference type="GeneID" id="18563725"/>
<keyword evidence="1" id="KW-0540">Nuclease</keyword>
<keyword evidence="6" id="KW-0234">DNA repair</keyword>
<dbReference type="InterPro" id="IPR004601">
    <property type="entry name" value="UvdE"/>
</dbReference>
<dbReference type="RefSeq" id="YP_009015814.1">
    <property type="nucleotide sequence ID" value="NC_023719.1"/>
</dbReference>
<evidence type="ECO:0000313" key="7">
    <source>
        <dbReference type="EMBL" id="AEO93769.1"/>
    </source>
</evidence>
<evidence type="ECO:0000256" key="2">
    <source>
        <dbReference type="ARBA" id="ARBA00022759"/>
    </source>
</evidence>
<evidence type="ECO:0000256" key="3">
    <source>
        <dbReference type="ARBA" id="ARBA00022763"/>
    </source>
</evidence>
<dbReference type="InterPro" id="IPR036237">
    <property type="entry name" value="Xyl_isomerase-like_sf"/>
</dbReference>
<keyword evidence="8" id="KW-1185">Reference proteome</keyword>
<sequence length="295" mass="34442">MKFGYACINISTNMRFRTCRLKTAQVEGLSKIKELTLQNLNLILDNIVWNIENNIYFYRFTSNVIPFATHDIMKNEFQWDWYNDKDILEITSRIRDIVLNNNLRLTVHPGQYSPLNTPNEKTLKGTFDDFEYHDKMLELMGGTDMITHVGGMYGDKEMAKINFINNYFNLSDSIKQKLRLENDDKIFTVEDVLEISSVCGVPVCLDIHHHNCNPSDKSIEELFPKVVDTWRGIDIPKTHISSGKTHKLDRAHADYINREDLESFLRIIGDYDVDIMFESKKKDLSVLQHLDLQRL</sequence>
<evidence type="ECO:0000256" key="1">
    <source>
        <dbReference type="ARBA" id="ARBA00022722"/>
    </source>
</evidence>
<dbReference type="GO" id="GO:0009411">
    <property type="term" value="P:response to UV"/>
    <property type="evidence" value="ECO:0007669"/>
    <property type="project" value="InterPro"/>
</dbReference>
<protein>
    <submittedName>
        <fullName evidence="7">Gp511</fullName>
    </submittedName>
</protein>
<evidence type="ECO:0000256" key="6">
    <source>
        <dbReference type="ARBA" id="ARBA00023204"/>
    </source>
</evidence>
<keyword evidence="2" id="KW-0255">Endonuclease</keyword>
<dbReference type="NCBIfam" id="TIGR00629">
    <property type="entry name" value="uvde"/>
    <property type="match status" value="1"/>
</dbReference>